<evidence type="ECO:0000259" key="2">
    <source>
        <dbReference type="PROSITE" id="PS50179"/>
    </source>
</evidence>
<proteinExistence type="predicted"/>
<keyword evidence="4" id="KW-1185">Reference proteome</keyword>
<dbReference type="Bgee" id="ENSGGOG00000014272">
    <property type="expression patterns" value="Expressed in heart and 6 other cell types or tissues"/>
</dbReference>
<protein>
    <submittedName>
        <fullName evidence="3">Target of myb1 membrane trafficking protein</fullName>
    </submittedName>
</protein>
<dbReference type="AlphaFoldDB" id="A0A2I2YH11"/>
<evidence type="ECO:0000256" key="1">
    <source>
        <dbReference type="SAM" id="MobiDB-lite"/>
    </source>
</evidence>
<dbReference type="GO" id="GO:0043130">
    <property type="term" value="F:ubiquitin binding"/>
    <property type="evidence" value="ECO:0007669"/>
    <property type="project" value="InterPro"/>
</dbReference>
<dbReference type="PANTHER" id="PTHR13856:SF32">
    <property type="entry name" value="TARGET OF MYB1 MEMBRANE TRAFFICKING PROTEIN"/>
    <property type="match status" value="1"/>
</dbReference>
<feature type="domain" description="VHS" evidence="2">
    <location>
        <begin position="20"/>
        <end position="46"/>
    </location>
</feature>
<dbReference type="InterPro" id="IPR008942">
    <property type="entry name" value="ENTH_VHS"/>
</dbReference>
<dbReference type="GO" id="GO:0035091">
    <property type="term" value="F:phosphatidylinositol binding"/>
    <property type="evidence" value="ECO:0007669"/>
    <property type="project" value="InterPro"/>
</dbReference>
<reference evidence="3" key="4">
    <citation type="submission" date="2025-09" db="UniProtKB">
        <authorList>
            <consortium name="Ensembl"/>
        </authorList>
    </citation>
    <scope>IDENTIFICATION</scope>
</reference>
<reference evidence="3 4" key="2">
    <citation type="journal article" date="2012" name="Nature">
        <title>Insights into hominid evolution from the gorilla genome sequence.</title>
        <authorList>
            <person name="Scally A."/>
            <person name="Dutheil J.Y."/>
            <person name="Hillier L.W."/>
            <person name="Jordan G.E."/>
            <person name="Goodhead I."/>
            <person name="Herrero J."/>
            <person name="Hobolth A."/>
            <person name="Lappalainen T."/>
            <person name="Mailund T."/>
            <person name="Marques-Bonet T."/>
            <person name="McCarthy S."/>
            <person name="Montgomery S.H."/>
            <person name="Schwalie P.C."/>
            <person name="Tang Y.A."/>
            <person name="Ward M.C."/>
            <person name="Xue Y."/>
            <person name="Yngvadottir B."/>
            <person name="Alkan C."/>
            <person name="Andersen L.N."/>
            <person name="Ayub Q."/>
            <person name="Ball E.V."/>
            <person name="Beal K."/>
            <person name="Bradley B.J."/>
            <person name="Chen Y."/>
            <person name="Clee C.M."/>
            <person name="Fitzgerald S."/>
            <person name="Graves T.A."/>
            <person name="Gu Y."/>
            <person name="Heath P."/>
            <person name="Heger A."/>
            <person name="Karakoc E."/>
            <person name="Kolb-Kokocinski A."/>
            <person name="Laird G.K."/>
            <person name="Lunter G."/>
            <person name="Meader S."/>
            <person name="Mort M."/>
            <person name="Mullikin J.C."/>
            <person name="Munch K."/>
            <person name="O'Connor T.D."/>
            <person name="Phillips A.D."/>
            <person name="Prado-Martinez J."/>
            <person name="Rogers A.S."/>
            <person name="Sajjadian S."/>
            <person name="Schmidt D."/>
            <person name="Shaw K."/>
            <person name="Simpson J.T."/>
            <person name="Stenson P.D."/>
            <person name="Turner D.J."/>
            <person name="Vigilant L."/>
            <person name="Vilella A.J."/>
            <person name="Whitener W."/>
            <person name="Zhu B."/>
            <person name="Cooper D.N."/>
            <person name="de Jong P."/>
            <person name="Dermitzakis E.T."/>
            <person name="Eichler E.E."/>
            <person name="Flicek P."/>
            <person name="Goldman N."/>
            <person name="Mundy N.I."/>
            <person name="Ning Z."/>
            <person name="Odom D.T."/>
            <person name="Ponting C.P."/>
            <person name="Quail M.A."/>
            <person name="Ryder O.A."/>
            <person name="Searle S.M."/>
            <person name="Warren W.C."/>
            <person name="Wilson R.K."/>
            <person name="Schierup M.H."/>
            <person name="Rogers J."/>
            <person name="Tyler-Smith C."/>
            <person name="Durbin R."/>
        </authorList>
    </citation>
    <scope>NUCLEOTIDE SEQUENCE [LARGE SCALE GENOMIC DNA]</scope>
</reference>
<dbReference type="GeneTree" id="ENSGT00940000156865"/>
<reference evidence="4" key="1">
    <citation type="submission" date="2011-05" db="EMBL/GenBank/DDBJ databases">
        <title>Insights into the evolution of the great apes provided by the gorilla genome.</title>
        <authorList>
            <person name="Scally A."/>
        </authorList>
    </citation>
    <scope>NUCLEOTIDE SEQUENCE [LARGE SCALE GENOMIC DNA]</scope>
</reference>
<dbReference type="InterPro" id="IPR002014">
    <property type="entry name" value="VHS_dom"/>
</dbReference>
<sequence length="97" mass="10459">MDFLLGNPFSSPVGQRIEKATDGSLQSEDWALNMEICDIINETEEGCLTAPLGPPGLRNLCQELRAPLPRAGGQPGLRGECAGEDHPAQEQPTHHRA</sequence>
<organism evidence="3 4">
    <name type="scientific">Gorilla gorilla gorilla</name>
    <name type="common">Western lowland gorilla</name>
    <dbReference type="NCBI Taxonomy" id="9595"/>
    <lineage>
        <taxon>Eukaryota</taxon>
        <taxon>Metazoa</taxon>
        <taxon>Chordata</taxon>
        <taxon>Craniata</taxon>
        <taxon>Vertebrata</taxon>
        <taxon>Euteleostomi</taxon>
        <taxon>Mammalia</taxon>
        <taxon>Eutheria</taxon>
        <taxon>Euarchontoglires</taxon>
        <taxon>Primates</taxon>
        <taxon>Haplorrhini</taxon>
        <taxon>Catarrhini</taxon>
        <taxon>Hominidae</taxon>
        <taxon>Gorilla</taxon>
    </lineage>
</organism>
<dbReference type="Pfam" id="PF00790">
    <property type="entry name" value="VHS"/>
    <property type="match status" value="1"/>
</dbReference>
<evidence type="ECO:0000313" key="4">
    <source>
        <dbReference type="Proteomes" id="UP000001519"/>
    </source>
</evidence>
<gene>
    <name evidence="3" type="primary">TOM1</name>
</gene>
<dbReference type="Ensembl" id="ENSGGOT00000052377.1">
    <property type="protein sequence ID" value="ENSGGOP00000034210.1"/>
    <property type="gene ID" value="ENSGGOG00000014272.4"/>
</dbReference>
<evidence type="ECO:0000313" key="3">
    <source>
        <dbReference type="Ensembl" id="ENSGGOP00000034210.1"/>
    </source>
</evidence>
<name>A0A2I2YH11_GORGO</name>
<dbReference type="PANTHER" id="PTHR13856">
    <property type="entry name" value="VHS DOMAIN CONTAINING PROTEIN FAMILY"/>
    <property type="match status" value="1"/>
</dbReference>
<dbReference type="Gene3D" id="1.25.40.90">
    <property type="match status" value="1"/>
</dbReference>
<dbReference type="EMBL" id="CABD030120949">
    <property type="status" value="NOT_ANNOTATED_CDS"/>
    <property type="molecule type" value="Genomic_DNA"/>
</dbReference>
<feature type="region of interest" description="Disordered" evidence="1">
    <location>
        <begin position="70"/>
        <end position="97"/>
    </location>
</feature>
<reference evidence="3" key="3">
    <citation type="submission" date="2025-08" db="UniProtKB">
        <authorList>
            <consortium name="Ensembl"/>
        </authorList>
    </citation>
    <scope>IDENTIFICATION</scope>
</reference>
<dbReference type="Proteomes" id="UP000001519">
    <property type="component" value="Chromosome 22"/>
</dbReference>
<dbReference type="SUPFAM" id="SSF48464">
    <property type="entry name" value="ENTH/VHS domain"/>
    <property type="match status" value="1"/>
</dbReference>
<dbReference type="PROSITE" id="PS50179">
    <property type="entry name" value="VHS"/>
    <property type="match status" value="1"/>
</dbReference>
<accession>A0A2I2YH11</accession>